<dbReference type="PANTHER" id="PTHR33246">
    <property type="entry name" value="CCHC-TYPE DOMAIN-CONTAINING PROTEIN"/>
    <property type="match status" value="1"/>
</dbReference>
<organism evidence="2 3">
    <name type="scientific">Linnemannia exigua</name>
    <dbReference type="NCBI Taxonomy" id="604196"/>
    <lineage>
        <taxon>Eukaryota</taxon>
        <taxon>Fungi</taxon>
        <taxon>Fungi incertae sedis</taxon>
        <taxon>Mucoromycota</taxon>
        <taxon>Mortierellomycotina</taxon>
        <taxon>Mortierellomycetes</taxon>
        <taxon>Mortierellales</taxon>
        <taxon>Mortierellaceae</taxon>
        <taxon>Linnemannia</taxon>
    </lineage>
</organism>
<feature type="compositionally biased region" description="Basic and acidic residues" evidence="1">
    <location>
        <begin position="24"/>
        <end position="36"/>
    </location>
</feature>
<evidence type="ECO:0000256" key="1">
    <source>
        <dbReference type="SAM" id="MobiDB-lite"/>
    </source>
</evidence>
<protein>
    <submittedName>
        <fullName evidence="2">Uncharacterized protein</fullName>
    </submittedName>
</protein>
<sequence length="274" mass="30310">PKETLSFDADDEVDQPTIASASTSRKDSQKSSASKDRFTKEDFDRVLSWLEHEPNFVLIHGTSGQTSVGKPTRTATSSYSTLATLVSRHSKGRLNLTGRAMRERFQRHKTKYKSIRELSSHTGFGIYTLAGKLESLCTCYQRISALYGRKPNVKPLVEVSIAKHDTIRELSSEDGEDQDIGGLDDNFIDNDNDNDNDNYNYNYNYDDDNDNGDNDGNVERLDDNNNDGPGLEGPVLDPAAAFDLKLDAIFGPVVTDHPDVVEVPAASNPASMQQ</sequence>
<proteinExistence type="predicted"/>
<gene>
    <name evidence="2" type="ORF">BGZ95_007815</name>
</gene>
<dbReference type="AlphaFoldDB" id="A0AAD4CZW0"/>
<dbReference type="PANTHER" id="PTHR33246:SF51">
    <property type="entry name" value="MYB_SANT-LIKE DOMAIN-CONTAINING PROTEIN"/>
    <property type="match status" value="1"/>
</dbReference>
<dbReference type="EMBL" id="JAAAIL010003901">
    <property type="protein sequence ID" value="KAG0248895.1"/>
    <property type="molecule type" value="Genomic_DNA"/>
</dbReference>
<name>A0AAD4CZW0_9FUNG</name>
<evidence type="ECO:0000313" key="2">
    <source>
        <dbReference type="EMBL" id="KAG0248895.1"/>
    </source>
</evidence>
<dbReference type="Proteomes" id="UP001194580">
    <property type="component" value="Unassembled WGS sequence"/>
</dbReference>
<feature type="non-terminal residue" evidence="2">
    <location>
        <position position="274"/>
    </location>
</feature>
<feature type="compositionally biased region" description="Acidic residues" evidence="1">
    <location>
        <begin position="186"/>
        <end position="196"/>
    </location>
</feature>
<keyword evidence="3" id="KW-1185">Reference proteome</keyword>
<evidence type="ECO:0000313" key="3">
    <source>
        <dbReference type="Proteomes" id="UP001194580"/>
    </source>
</evidence>
<comment type="caution">
    <text evidence="2">The sequence shown here is derived from an EMBL/GenBank/DDBJ whole genome shotgun (WGS) entry which is preliminary data.</text>
</comment>
<feature type="region of interest" description="Disordered" evidence="1">
    <location>
        <begin position="169"/>
        <end position="235"/>
    </location>
</feature>
<reference evidence="2" key="1">
    <citation type="journal article" date="2020" name="Fungal Divers.">
        <title>Resolving the Mortierellaceae phylogeny through synthesis of multi-gene phylogenetics and phylogenomics.</title>
        <authorList>
            <person name="Vandepol N."/>
            <person name="Liber J."/>
            <person name="Desiro A."/>
            <person name="Na H."/>
            <person name="Kennedy M."/>
            <person name="Barry K."/>
            <person name="Grigoriev I.V."/>
            <person name="Miller A.N."/>
            <person name="O'Donnell K."/>
            <person name="Stajich J.E."/>
            <person name="Bonito G."/>
        </authorList>
    </citation>
    <scope>NUCLEOTIDE SEQUENCE</scope>
    <source>
        <strain evidence="2">NRRL 28262</strain>
    </source>
</reference>
<feature type="non-terminal residue" evidence="2">
    <location>
        <position position="1"/>
    </location>
</feature>
<feature type="region of interest" description="Disordered" evidence="1">
    <location>
        <begin position="1"/>
        <end position="36"/>
    </location>
</feature>
<accession>A0AAD4CZW0</accession>